<dbReference type="Pfam" id="PF03819">
    <property type="entry name" value="MazG"/>
    <property type="match status" value="1"/>
</dbReference>
<evidence type="ECO:0000313" key="3">
    <source>
        <dbReference type="Proteomes" id="UP000178857"/>
    </source>
</evidence>
<feature type="domain" description="NTP pyrophosphohydrolase MazG-like" evidence="1">
    <location>
        <begin position="42"/>
        <end position="108"/>
    </location>
</feature>
<sequence>MDNKPFSLKELQKLLQSKELDLRIPFESMTKKEKDILAKTVKLSEEVGELSNDILSVLSLQRKSKLLKFDKKNLYEEFADIIISTIILANATRVDISRAVKDKMKKITSLYIKDRA</sequence>
<accession>A0A1F7JA15</accession>
<dbReference type="STRING" id="1802069.A2970_00095"/>
<dbReference type="Gene3D" id="1.10.287.1080">
    <property type="entry name" value="MazG-like"/>
    <property type="match status" value="1"/>
</dbReference>
<gene>
    <name evidence="2" type="ORF">A2970_00095</name>
</gene>
<reference evidence="2 3" key="1">
    <citation type="journal article" date="2016" name="Nat. Commun.">
        <title>Thousands of microbial genomes shed light on interconnected biogeochemical processes in an aquifer system.</title>
        <authorList>
            <person name="Anantharaman K."/>
            <person name="Brown C.T."/>
            <person name="Hug L.A."/>
            <person name="Sharon I."/>
            <person name="Castelle C.J."/>
            <person name="Probst A.J."/>
            <person name="Thomas B.C."/>
            <person name="Singh A."/>
            <person name="Wilkins M.J."/>
            <person name="Karaoz U."/>
            <person name="Brodie E.L."/>
            <person name="Williams K.H."/>
            <person name="Hubbard S.S."/>
            <person name="Banfield J.F."/>
        </authorList>
    </citation>
    <scope>NUCLEOTIDE SEQUENCE [LARGE SCALE GENOMIC DNA]</scope>
</reference>
<evidence type="ECO:0000259" key="1">
    <source>
        <dbReference type="Pfam" id="PF03819"/>
    </source>
</evidence>
<organism evidence="2 3">
    <name type="scientific">Candidatus Roizmanbacteria bacterium RIFCSPLOWO2_01_FULL_44_13</name>
    <dbReference type="NCBI Taxonomy" id="1802069"/>
    <lineage>
        <taxon>Bacteria</taxon>
        <taxon>Candidatus Roizmaniibacteriota</taxon>
    </lineage>
</organism>
<protein>
    <recommendedName>
        <fullName evidence="1">NTP pyrophosphohydrolase MazG-like domain-containing protein</fullName>
    </recommendedName>
</protein>
<comment type="caution">
    <text evidence="2">The sequence shown here is derived from an EMBL/GenBank/DDBJ whole genome shotgun (WGS) entry which is preliminary data.</text>
</comment>
<dbReference type="AlphaFoldDB" id="A0A1F7JA15"/>
<evidence type="ECO:0000313" key="2">
    <source>
        <dbReference type="EMBL" id="OGK52462.1"/>
    </source>
</evidence>
<dbReference type="SUPFAM" id="SSF101386">
    <property type="entry name" value="all-alpha NTP pyrophosphatases"/>
    <property type="match status" value="1"/>
</dbReference>
<proteinExistence type="predicted"/>
<dbReference type="InterPro" id="IPR004518">
    <property type="entry name" value="MazG-like_dom"/>
</dbReference>
<dbReference type="EMBL" id="MGAT01000023">
    <property type="protein sequence ID" value="OGK52462.1"/>
    <property type="molecule type" value="Genomic_DNA"/>
</dbReference>
<dbReference type="Proteomes" id="UP000178857">
    <property type="component" value="Unassembled WGS sequence"/>
</dbReference>
<name>A0A1F7JA15_9BACT</name>
<dbReference type="CDD" id="cd11523">
    <property type="entry name" value="NTP-PPase"/>
    <property type="match status" value="1"/>
</dbReference>